<feature type="binding site" evidence="5">
    <location>
        <position position="220"/>
    </location>
    <ligand>
        <name>FAD</name>
        <dbReference type="ChEBI" id="CHEBI:57692"/>
    </ligand>
</feature>
<gene>
    <name evidence="9" type="ORF">JQX41_21980</name>
    <name evidence="10" type="ORF">JQX48_22000</name>
</gene>
<accession>A0A9Q2S462</accession>
<dbReference type="Gene3D" id="3.50.50.60">
    <property type="entry name" value="FAD/NAD(P)-binding domain"/>
    <property type="match status" value="1"/>
</dbReference>
<keyword evidence="3 6" id="KW-0285">Flavoprotein</keyword>
<evidence type="ECO:0000313" key="10">
    <source>
        <dbReference type="EMBL" id="MBM2419655.1"/>
    </source>
</evidence>
<name>A0A9Q2S462_9RHOB</name>
<dbReference type="GO" id="GO:0016614">
    <property type="term" value="F:oxidoreductase activity, acting on CH-OH group of donors"/>
    <property type="evidence" value="ECO:0007669"/>
    <property type="project" value="InterPro"/>
</dbReference>
<feature type="binding site" evidence="5">
    <location>
        <position position="85"/>
    </location>
    <ligand>
        <name>FAD</name>
        <dbReference type="ChEBI" id="CHEBI:57692"/>
    </ligand>
</feature>
<dbReference type="GO" id="GO:0050660">
    <property type="term" value="F:flavin adenine dinucleotide binding"/>
    <property type="evidence" value="ECO:0007669"/>
    <property type="project" value="InterPro"/>
</dbReference>
<feature type="domain" description="Glucose-methanol-choline oxidoreductase N-terminal" evidence="8">
    <location>
        <begin position="255"/>
        <end position="269"/>
    </location>
</feature>
<dbReference type="Pfam" id="PF00732">
    <property type="entry name" value="GMC_oxred_N"/>
    <property type="match status" value="1"/>
</dbReference>
<dbReference type="Gene3D" id="3.30.410.40">
    <property type="match status" value="1"/>
</dbReference>
<keyword evidence="12" id="KW-1185">Reference proteome</keyword>
<dbReference type="EMBL" id="JAFBXE010000023">
    <property type="protein sequence ID" value="MBM2414984.1"/>
    <property type="molecule type" value="Genomic_DNA"/>
</dbReference>
<feature type="domain" description="Glucose-methanol-choline oxidoreductase N-terminal" evidence="7">
    <location>
        <begin position="83"/>
        <end position="106"/>
    </location>
</feature>
<sequence>MSLPEYDYIIVGSGSAGSVVANRMSADPDCKVLVLEAGGQDRNFWLKLPVGYFKSIYDPRFSRIFETVPSDGDGHRGIVWPRGRVVGGSSSINGLIYIRGQHEDFEDWNSLGADGWSYEDVLPHFRALERFEGGEDKYHGRDGDLPVSTLRNQNAACQAWIAAAQEYGLPANPDFNGATTHGVGAYHLSIGKRLRASSAAAFLRPALKRPNLSLQTHALVTRVEMAGTRAAGVSWTTNGRAFTAKAKREVILCAGALQSPQILQLSGIGPAAVLKEQGVPVVVDAPEVGENLQDHYQIRLLLKLNQKISLNDDVRNPIKLAQMGLDWMLKGTGPLTVGAGQVGGGACTKHATPGKPDIQFNVMPLSVDKPGTPLHKYSGFTASFWQCHPESRGTVHIQSPDPSVQPRIAPNYLSTELDRNVMVDGIKVLRGIHAQPSFRHLWDHETVIGEDRQSDAEILDAVRNMGGTVFHPVGTCRMGSDSSAVLDPQLRVRGAEGLRVIDASVMPKITSANTNAATLMVGEKGAAMILDDVPQRNAMRAEERL</sequence>
<evidence type="ECO:0000313" key="9">
    <source>
        <dbReference type="EMBL" id="MBM2414984.1"/>
    </source>
</evidence>
<evidence type="ECO:0000256" key="6">
    <source>
        <dbReference type="RuleBase" id="RU003968"/>
    </source>
</evidence>
<evidence type="ECO:0000256" key="4">
    <source>
        <dbReference type="ARBA" id="ARBA00022827"/>
    </source>
</evidence>
<comment type="cofactor">
    <cofactor evidence="1 5">
        <name>FAD</name>
        <dbReference type="ChEBI" id="CHEBI:57692"/>
    </cofactor>
</comment>
<dbReference type="InterPro" id="IPR007867">
    <property type="entry name" value="GMC_OxRtase_C"/>
</dbReference>
<dbReference type="PROSITE" id="PS00624">
    <property type="entry name" value="GMC_OXRED_2"/>
    <property type="match status" value="1"/>
</dbReference>
<evidence type="ECO:0000259" key="7">
    <source>
        <dbReference type="PROSITE" id="PS00623"/>
    </source>
</evidence>
<dbReference type="PROSITE" id="PS00623">
    <property type="entry name" value="GMC_OXRED_1"/>
    <property type="match status" value="1"/>
</dbReference>
<protein>
    <submittedName>
        <fullName evidence="9">GMC family oxidoreductase N-terminal domain-containing protein</fullName>
    </submittedName>
</protein>
<dbReference type="InterPro" id="IPR036188">
    <property type="entry name" value="FAD/NAD-bd_sf"/>
</dbReference>
<dbReference type="InterPro" id="IPR000172">
    <property type="entry name" value="GMC_OxRdtase_N"/>
</dbReference>
<dbReference type="PANTHER" id="PTHR11552:SF147">
    <property type="entry name" value="CHOLINE DEHYDROGENASE, MITOCHONDRIAL"/>
    <property type="match status" value="1"/>
</dbReference>
<dbReference type="SUPFAM" id="SSF54373">
    <property type="entry name" value="FAD-linked reductases, C-terminal domain"/>
    <property type="match status" value="1"/>
</dbReference>
<dbReference type="AlphaFoldDB" id="A0A9Q2S462"/>
<dbReference type="InterPro" id="IPR012132">
    <property type="entry name" value="GMC_OxRdtase"/>
</dbReference>
<reference evidence="9 12" key="1">
    <citation type="submission" date="2021-01" db="EMBL/GenBank/DDBJ databases">
        <title>Diatom-associated Roseobacters Show Island Model of Population Structure.</title>
        <authorList>
            <person name="Qu L."/>
            <person name="Feng X."/>
            <person name="Chen Y."/>
            <person name="Li L."/>
            <person name="Wang X."/>
            <person name="Hu Z."/>
            <person name="Wang H."/>
            <person name="Luo H."/>
        </authorList>
    </citation>
    <scope>NUCLEOTIDE SEQUENCE</scope>
    <source>
        <strain evidence="10 12">CC28-63</strain>
        <strain evidence="9">CC28-69</strain>
    </source>
</reference>
<evidence type="ECO:0000256" key="1">
    <source>
        <dbReference type="ARBA" id="ARBA00001974"/>
    </source>
</evidence>
<dbReference type="PANTHER" id="PTHR11552">
    <property type="entry name" value="GLUCOSE-METHANOL-CHOLINE GMC OXIDOREDUCTASE"/>
    <property type="match status" value="1"/>
</dbReference>
<organism evidence="9 11">
    <name type="scientific">Marivita cryptomonadis</name>
    <dbReference type="NCBI Taxonomy" id="505252"/>
    <lineage>
        <taxon>Bacteria</taxon>
        <taxon>Pseudomonadati</taxon>
        <taxon>Pseudomonadota</taxon>
        <taxon>Alphaproteobacteria</taxon>
        <taxon>Rhodobacterales</taxon>
        <taxon>Roseobacteraceae</taxon>
        <taxon>Marivita</taxon>
    </lineage>
</organism>
<comment type="similarity">
    <text evidence="2 6">Belongs to the GMC oxidoreductase family.</text>
</comment>
<evidence type="ECO:0000256" key="5">
    <source>
        <dbReference type="PIRSR" id="PIRSR000137-2"/>
    </source>
</evidence>
<evidence type="ECO:0000256" key="2">
    <source>
        <dbReference type="ARBA" id="ARBA00010790"/>
    </source>
</evidence>
<dbReference type="EMBL" id="JAFBXF010000023">
    <property type="protein sequence ID" value="MBM2419655.1"/>
    <property type="molecule type" value="Genomic_DNA"/>
</dbReference>
<evidence type="ECO:0000259" key="8">
    <source>
        <dbReference type="PROSITE" id="PS00624"/>
    </source>
</evidence>
<proteinExistence type="inferred from homology"/>
<evidence type="ECO:0000313" key="12">
    <source>
        <dbReference type="Proteomes" id="UP000809440"/>
    </source>
</evidence>
<comment type="caution">
    <text evidence="9">The sequence shown here is derived from an EMBL/GenBank/DDBJ whole genome shotgun (WGS) entry which is preliminary data.</text>
</comment>
<dbReference type="Proteomes" id="UP000755667">
    <property type="component" value="Unassembled WGS sequence"/>
</dbReference>
<keyword evidence="4 5" id="KW-0274">FAD</keyword>
<dbReference type="RefSeq" id="WP_138487693.1">
    <property type="nucleotide sequence ID" value="NZ_JAFBWU010000023.1"/>
</dbReference>
<dbReference type="PIRSF" id="PIRSF000137">
    <property type="entry name" value="Alcohol_oxidase"/>
    <property type="match status" value="1"/>
</dbReference>
<evidence type="ECO:0000256" key="3">
    <source>
        <dbReference type="ARBA" id="ARBA00022630"/>
    </source>
</evidence>
<dbReference type="Pfam" id="PF05199">
    <property type="entry name" value="GMC_oxred_C"/>
    <property type="match status" value="1"/>
</dbReference>
<dbReference type="Proteomes" id="UP000809440">
    <property type="component" value="Unassembled WGS sequence"/>
</dbReference>
<evidence type="ECO:0000313" key="11">
    <source>
        <dbReference type="Proteomes" id="UP000755667"/>
    </source>
</evidence>
<dbReference type="SUPFAM" id="SSF51905">
    <property type="entry name" value="FAD/NAD(P)-binding domain"/>
    <property type="match status" value="1"/>
</dbReference>